<comment type="caution">
    <text evidence="1">The sequence shown here is derived from an EMBL/GenBank/DDBJ whole genome shotgun (WGS) entry which is preliminary data.</text>
</comment>
<dbReference type="RefSeq" id="WP_102713937.1">
    <property type="nucleotide sequence ID" value="NZ_CABMLK010000001.1"/>
</dbReference>
<dbReference type="Proteomes" id="UP000236000">
    <property type="component" value="Unassembled WGS sequence"/>
</dbReference>
<dbReference type="PANTHER" id="PTHR36849:SF1">
    <property type="entry name" value="CYTOPLASMIC PROTEIN"/>
    <property type="match status" value="1"/>
</dbReference>
<reference evidence="1 2" key="1">
    <citation type="journal article" date="2017" name="BMC Genomics">
        <title>Genome sequencing of 39 Akkermansia muciniphila isolates reveals its population structure, genomic and functional diverisity, and global distribution in mammalian gut microbiotas.</title>
        <authorList>
            <person name="Guo X."/>
            <person name="Li S."/>
            <person name="Zhang J."/>
            <person name="Wu F."/>
            <person name="Li X."/>
            <person name="Wu D."/>
            <person name="Zhang M."/>
            <person name="Ou Z."/>
            <person name="Jie Z."/>
            <person name="Yan Q."/>
            <person name="Li P."/>
            <person name="Yi J."/>
            <person name="Peng Y."/>
        </authorList>
    </citation>
    <scope>NUCLEOTIDE SEQUENCE [LARGE SCALE GENOMIC DNA]</scope>
    <source>
        <strain evidence="1 2">GP24</strain>
    </source>
</reference>
<protein>
    <recommendedName>
        <fullName evidence="3">DUF488 domain-containing protein</fullName>
    </recommendedName>
</protein>
<organism evidence="1 2">
    <name type="scientific">Akkermansia muciniphila</name>
    <dbReference type="NCBI Taxonomy" id="239935"/>
    <lineage>
        <taxon>Bacteria</taxon>
        <taxon>Pseudomonadati</taxon>
        <taxon>Verrucomicrobiota</taxon>
        <taxon>Verrucomicrobiia</taxon>
        <taxon>Verrucomicrobiales</taxon>
        <taxon>Akkermansiaceae</taxon>
        <taxon>Akkermansia</taxon>
    </lineage>
</organism>
<accession>A0A2N8HEI0</accession>
<gene>
    <name evidence="1" type="ORF">CXU22_06355</name>
</gene>
<name>A0A2N8HEI0_9BACT</name>
<dbReference type="PANTHER" id="PTHR36849">
    <property type="entry name" value="CYTOPLASMIC PROTEIN-RELATED"/>
    <property type="match status" value="1"/>
</dbReference>
<dbReference type="Pfam" id="PF22752">
    <property type="entry name" value="DUF488-N3i"/>
    <property type="match status" value="1"/>
</dbReference>
<proteinExistence type="predicted"/>
<dbReference type="EMBL" id="PJKA01000010">
    <property type="protein sequence ID" value="PNC18374.1"/>
    <property type="molecule type" value="Genomic_DNA"/>
</dbReference>
<evidence type="ECO:0000313" key="2">
    <source>
        <dbReference type="Proteomes" id="UP000236000"/>
    </source>
</evidence>
<evidence type="ECO:0000313" key="1">
    <source>
        <dbReference type="EMBL" id="PNC18374.1"/>
    </source>
</evidence>
<dbReference type="AlphaFoldDB" id="A0A2N8HEI0"/>
<dbReference type="OrthoDB" id="9790745at2"/>
<evidence type="ECO:0008006" key="3">
    <source>
        <dbReference type="Google" id="ProtNLM"/>
    </source>
</evidence>
<dbReference type="InterPro" id="IPR052552">
    <property type="entry name" value="YeaO-like"/>
</dbReference>
<sequence length="118" mass="14065">MHISIKRIYDPQDTGDGYRVLVDRLWPRGISKEKASWDEWEKNVAPTTRLRRWFDHDDAKWDTFRQKYFEELDNNKEGVPHLLQLARKGKITLLYSARNTEHNEAAALRDYLMQQSSS</sequence>